<dbReference type="InterPro" id="IPR051339">
    <property type="entry name" value="DnaJ_subfamily_B"/>
</dbReference>
<dbReference type="Gene3D" id="1.10.287.110">
    <property type="entry name" value="DnaJ domain"/>
    <property type="match status" value="1"/>
</dbReference>
<dbReference type="Pfam" id="PF00226">
    <property type="entry name" value="DnaJ"/>
    <property type="match status" value="1"/>
</dbReference>
<dbReference type="SUPFAM" id="SSF46565">
    <property type="entry name" value="Chaperone J-domain"/>
    <property type="match status" value="1"/>
</dbReference>
<accession>A0A6C0IFU5</accession>
<evidence type="ECO:0000313" key="7">
    <source>
        <dbReference type="EMBL" id="QHT91679.1"/>
    </source>
</evidence>
<dbReference type="InterPro" id="IPR001623">
    <property type="entry name" value="DnaJ_domain"/>
</dbReference>
<dbReference type="GO" id="GO:0051082">
    <property type="term" value="F:unfolded protein binding"/>
    <property type="evidence" value="ECO:0007669"/>
    <property type="project" value="InterPro"/>
</dbReference>
<evidence type="ECO:0000256" key="2">
    <source>
        <dbReference type="ARBA" id="ARBA00022737"/>
    </source>
</evidence>
<dbReference type="Gene3D" id="2.60.260.20">
    <property type="entry name" value="Urease metallochaperone UreE, N-terminal domain"/>
    <property type="match status" value="2"/>
</dbReference>
<dbReference type="Pfam" id="PF01556">
    <property type="entry name" value="DnaJ_C"/>
    <property type="match status" value="1"/>
</dbReference>
<dbReference type="GO" id="GO:0051087">
    <property type="term" value="F:protein-folding chaperone binding"/>
    <property type="evidence" value="ECO:0007669"/>
    <property type="project" value="TreeGrafter"/>
</dbReference>
<sequence length="341" mass="38243">MSSETFYAILGVNEKASKDEIKKAFRSLSLQYHPDRNGGTTVEKFQKINEAYETLSDDEKRQQYDMTQNNPFLRGGMNMGGMNMGGMNMPFGVHMSGMPFGAHMGMPFAHMNSMPFGNMRSGGEQEEIDELLSNLFGASMGQGANIRIFRTGPGGNNINFTQQPTKPAPINKNIEITMDQVLSGTTVPIDVERWIVEKGIKVFEKETLYITIPKGIDDNELILIENKGNSVNEQCKGDVKVFIKIINNTEFERSGVDLLIKRTISLKEALCGFQFELKYINGKSYTLNNNSGNIITPDYKKVIPNMGLTRDTHVGNLIIHFQVDFPKSLTEETMNKLKEIL</sequence>
<dbReference type="EMBL" id="MN740167">
    <property type="protein sequence ID" value="QHT91679.1"/>
    <property type="molecule type" value="Genomic_DNA"/>
</dbReference>
<dbReference type="InterPro" id="IPR008971">
    <property type="entry name" value="HSP40/DnaJ_pept-bd"/>
</dbReference>
<feature type="domain" description="J" evidence="6">
    <location>
        <begin position="5"/>
        <end position="68"/>
    </location>
</feature>
<dbReference type="GO" id="GO:0005829">
    <property type="term" value="C:cytosol"/>
    <property type="evidence" value="ECO:0007669"/>
    <property type="project" value="TreeGrafter"/>
</dbReference>
<dbReference type="PROSITE" id="PS00636">
    <property type="entry name" value="DNAJ_1"/>
    <property type="match status" value="1"/>
</dbReference>
<dbReference type="SUPFAM" id="SSF49493">
    <property type="entry name" value="HSP40/DnaJ peptide-binding domain"/>
    <property type="match status" value="2"/>
</dbReference>
<keyword evidence="2" id="KW-0677">Repeat</keyword>
<dbReference type="FunFam" id="2.60.260.20:FF:000003">
    <property type="entry name" value="DnaJ subfamily A member 2"/>
    <property type="match status" value="1"/>
</dbReference>
<protein>
    <recommendedName>
        <fullName evidence="6">J domain-containing protein</fullName>
    </recommendedName>
</protein>
<dbReference type="PROSITE" id="PS50076">
    <property type="entry name" value="DNAJ_2"/>
    <property type="match status" value="1"/>
</dbReference>
<dbReference type="PANTHER" id="PTHR24078">
    <property type="entry name" value="DNAJ HOMOLOG SUBFAMILY C MEMBER"/>
    <property type="match status" value="1"/>
</dbReference>
<organism evidence="7">
    <name type="scientific">viral metagenome</name>
    <dbReference type="NCBI Taxonomy" id="1070528"/>
    <lineage>
        <taxon>unclassified sequences</taxon>
        <taxon>metagenomes</taxon>
        <taxon>organismal metagenomes</taxon>
    </lineage>
</organism>
<dbReference type="InterPro" id="IPR036869">
    <property type="entry name" value="J_dom_sf"/>
</dbReference>
<dbReference type="CDD" id="cd06257">
    <property type="entry name" value="DnaJ"/>
    <property type="match status" value="1"/>
</dbReference>
<name>A0A6C0IFU5_9ZZZZ</name>
<dbReference type="InterPro" id="IPR018253">
    <property type="entry name" value="DnaJ_domain_CS"/>
</dbReference>
<evidence type="ECO:0000256" key="1">
    <source>
        <dbReference type="ARBA" id="ARBA00022723"/>
    </source>
</evidence>
<proteinExistence type="predicted"/>
<evidence type="ECO:0000259" key="6">
    <source>
        <dbReference type="PROSITE" id="PS50076"/>
    </source>
</evidence>
<keyword evidence="5" id="KW-0143">Chaperone</keyword>
<dbReference type="InterPro" id="IPR002939">
    <property type="entry name" value="DnaJ_C"/>
</dbReference>
<dbReference type="PRINTS" id="PR00625">
    <property type="entry name" value="JDOMAIN"/>
</dbReference>
<keyword evidence="1" id="KW-0479">Metal-binding</keyword>
<evidence type="ECO:0000256" key="4">
    <source>
        <dbReference type="ARBA" id="ARBA00022833"/>
    </source>
</evidence>
<dbReference type="CDD" id="cd10747">
    <property type="entry name" value="DnaJ_C"/>
    <property type="match status" value="1"/>
</dbReference>
<evidence type="ECO:0000256" key="5">
    <source>
        <dbReference type="ARBA" id="ARBA00023186"/>
    </source>
</evidence>
<evidence type="ECO:0000256" key="3">
    <source>
        <dbReference type="ARBA" id="ARBA00022771"/>
    </source>
</evidence>
<keyword evidence="3" id="KW-0863">Zinc-finger</keyword>
<keyword evidence="4" id="KW-0862">Zinc</keyword>
<dbReference type="AlphaFoldDB" id="A0A6C0IFU5"/>
<reference evidence="7" key="1">
    <citation type="journal article" date="2020" name="Nature">
        <title>Giant virus diversity and host interactions through global metagenomics.</title>
        <authorList>
            <person name="Schulz F."/>
            <person name="Roux S."/>
            <person name="Paez-Espino D."/>
            <person name="Jungbluth S."/>
            <person name="Walsh D.A."/>
            <person name="Denef V.J."/>
            <person name="McMahon K.D."/>
            <person name="Konstantinidis K.T."/>
            <person name="Eloe-Fadrosh E.A."/>
            <person name="Kyrpides N.C."/>
            <person name="Woyke T."/>
        </authorList>
    </citation>
    <scope>NUCLEOTIDE SEQUENCE</scope>
    <source>
        <strain evidence="7">GVMAG-M-3300023184-86</strain>
    </source>
</reference>
<dbReference type="PANTHER" id="PTHR24078:SF553">
    <property type="entry name" value="DNAJ HOMOLOG SUBFAMILY B MEMBER 5"/>
    <property type="match status" value="1"/>
</dbReference>
<dbReference type="GO" id="GO:0008270">
    <property type="term" value="F:zinc ion binding"/>
    <property type="evidence" value="ECO:0007669"/>
    <property type="project" value="UniProtKB-KW"/>
</dbReference>
<dbReference type="SMART" id="SM00271">
    <property type="entry name" value="DnaJ"/>
    <property type="match status" value="1"/>
</dbReference>
<dbReference type="GO" id="GO:0006457">
    <property type="term" value="P:protein folding"/>
    <property type="evidence" value="ECO:0007669"/>
    <property type="project" value="InterPro"/>
</dbReference>